<protein>
    <submittedName>
        <fullName evidence="3">Uncharacterized protein</fullName>
    </submittedName>
</protein>
<organism evidence="3 4">
    <name type="scientific">Rickenella mellea</name>
    <dbReference type="NCBI Taxonomy" id="50990"/>
    <lineage>
        <taxon>Eukaryota</taxon>
        <taxon>Fungi</taxon>
        <taxon>Dikarya</taxon>
        <taxon>Basidiomycota</taxon>
        <taxon>Agaricomycotina</taxon>
        <taxon>Agaricomycetes</taxon>
        <taxon>Hymenochaetales</taxon>
        <taxon>Rickenellaceae</taxon>
        <taxon>Rickenella</taxon>
    </lineage>
</organism>
<feature type="region of interest" description="Disordered" evidence="1">
    <location>
        <begin position="260"/>
        <end position="299"/>
    </location>
</feature>
<dbReference type="EMBL" id="ML170217">
    <property type="protein sequence ID" value="TDL17753.1"/>
    <property type="molecule type" value="Genomic_DNA"/>
</dbReference>
<feature type="transmembrane region" description="Helical" evidence="2">
    <location>
        <begin position="77"/>
        <end position="100"/>
    </location>
</feature>
<feature type="region of interest" description="Disordered" evidence="1">
    <location>
        <begin position="313"/>
        <end position="332"/>
    </location>
</feature>
<sequence length="332" mass="34782">MPARHPADRDPTPAPSASAVPSSSSSSTSSSTSSSVTTTPATSADGSSMRKSGSGAGFFFTLFRKPRKDIKVGGMRLTLLLRFVLQVSFIAGTIAAWVIIIKHLMSPAANPVLPIPLSNDPNTNDNGDGQDNNNNGPMAGSTSAIFVHVAFGVSTLAQLLFLERCIFQLRAQRYCHLHPGSMLPSHSRSRSRMSGGGPAMGFAPWNRPPLPTYAAALAQSGYGTGDVEDAQIAIPPPPAYGNTRGSTLLLAGFLRSSVGNGGGRNGNGGSGGGVRNSGGGMEERGRPVSYRSTDEEWEERCDAERALRLEQTLARLEDSASASVTRPKPAAR</sequence>
<evidence type="ECO:0000256" key="2">
    <source>
        <dbReference type="SAM" id="Phobius"/>
    </source>
</evidence>
<keyword evidence="2" id="KW-0472">Membrane</keyword>
<gene>
    <name evidence="3" type="ORF">BD410DRAFT_794052</name>
</gene>
<evidence type="ECO:0000313" key="3">
    <source>
        <dbReference type="EMBL" id="TDL17753.1"/>
    </source>
</evidence>
<keyword evidence="2" id="KW-1133">Transmembrane helix</keyword>
<dbReference type="STRING" id="50990.A0A4Y7PQN4"/>
<feature type="compositionally biased region" description="Low complexity" evidence="1">
    <location>
        <begin position="119"/>
        <end position="136"/>
    </location>
</feature>
<feature type="compositionally biased region" description="Gly residues" evidence="1">
    <location>
        <begin position="260"/>
        <end position="280"/>
    </location>
</feature>
<feature type="region of interest" description="Disordered" evidence="1">
    <location>
        <begin position="116"/>
        <end position="137"/>
    </location>
</feature>
<dbReference type="Proteomes" id="UP000294933">
    <property type="component" value="Unassembled WGS sequence"/>
</dbReference>
<feature type="transmembrane region" description="Helical" evidence="2">
    <location>
        <begin position="143"/>
        <end position="162"/>
    </location>
</feature>
<feature type="region of interest" description="Disordered" evidence="1">
    <location>
        <begin position="1"/>
        <end position="52"/>
    </location>
</feature>
<evidence type="ECO:0000313" key="4">
    <source>
        <dbReference type="Proteomes" id="UP000294933"/>
    </source>
</evidence>
<dbReference type="AlphaFoldDB" id="A0A4Y7PQN4"/>
<dbReference type="OrthoDB" id="2596855at2759"/>
<reference evidence="3 4" key="1">
    <citation type="submission" date="2018-06" db="EMBL/GenBank/DDBJ databases">
        <title>A transcriptomic atlas of mushroom development highlights an independent origin of complex multicellularity.</title>
        <authorList>
            <consortium name="DOE Joint Genome Institute"/>
            <person name="Krizsan K."/>
            <person name="Almasi E."/>
            <person name="Merenyi Z."/>
            <person name="Sahu N."/>
            <person name="Viragh M."/>
            <person name="Koszo T."/>
            <person name="Mondo S."/>
            <person name="Kiss B."/>
            <person name="Balint B."/>
            <person name="Kues U."/>
            <person name="Barry K."/>
            <person name="Hegedus J.C."/>
            <person name="Henrissat B."/>
            <person name="Johnson J."/>
            <person name="Lipzen A."/>
            <person name="Ohm R."/>
            <person name="Nagy I."/>
            <person name="Pangilinan J."/>
            <person name="Yan J."/>
            <person name="Xiong Y."/>
            <person name="Grigoriev I.V."/>
            <person name="Hibbett D.S."/>
            <person name="Nagy L.G."/>
        </authorList>
    </citation>
    <scope>NUCLEOTIDE SEQUENCE [LARGE SCALE GENOMIC DNA]</scope>
    <source>
        <strain evidence="3 4">SZMC22713</strain>
    </source>
</reference>
<evidence type="ECO:0000256" key="1">
    <source>
        <dbReference type="SAM" id="MobiDB-lite"/>
    </source>
</evidence>
<keyword evidence="2" id="KW-0812">Transmembrane</keyword>
<name>A0A4Y7PQN4_9AGAM</name>
<keyword evidence="4" id="KW-1185">Reference proteome</keyword>
<feature type="compositionally biased region" description="Low complexity" evidence="1">
    <location>
        <begin position="15"/>
        <end position="44"/>
    </location>
</feature>
<proteinExistence type="predicted"/>
<dbReference type="VEuPathDB" id="FungiDB:BD410DRAFT_794052"/>
<feature type="compositionally biased region" description="Basic and acidic residues" evidence="1">
    <location>
        <begin position="1"/>
        <end position="11"/>
    </location>
</feature>
<accession>A0A4Y7PQN4</accession>